<gene>
    <name evidence="1" type="ORF">Krac_2113</name>
</gene>
<comment type="caution">
    <text evidence="1">The sequence shown here is derived from an EMBL/GenBank/DDBJ whole genome shotgun (WGS) entry which is preliminary data.</text>
</comment>
<organism evidence="1 2">
    <name type="scientific">Ktedonobacter racemifer DSM 44963</name>
    <dbReference type="NCBI Taxonomy" id="485913"/>
    <lineage>
        <taxon>Bacteria</taxon>
        <taxon>Bacillati</taxon>
        <taxon>Chloroflexota</taxon>
        <taxon>Ktedonobacteria</taxon>
        <taxon>Ktedonobacterales</taxon>
        <taxon>Ktedonobacteraceae</taxon>
        <taxon>Ktedonobacter</taxon>
    </lineage>
</organism>
<protein>
    <submittedName>
        <fullName evidence="1">Uncharacterized protein</fullName>
    </submittedName>
</protein>
<sequence>MFVNVFSIKKALVSLKLPLILDGSKIYFDACAVAPMKGSRILVLTGAVNKL</sequence>
<dbReference type="InParanoid" id="D6U4G5"/>
<dbReference type="EMBL" id="ADVG01000004">
    <property type="protein sequence ID" value="EFH81395.1"/>
    <property type="molecule type" value="Genomic_DNA"/>
</dbReference>
<evidence type="ECO:0000313" key="2">
    <source>
        <dbReference type="Proteomes" id="UP000004508"/>
    </source>
</evidence>
<dbReference type="Proteomes" id="UP000004508">
    <property type="component" value="Unassembled WGS sequence"/>
</dbReference>
<dbReference type="AlphaFoldDB" id="D6U4G5"/>
<reference evidence="1 2" key="1">
    <citation type="journal article" date="2011" name="Stand. Genomic Sci.">
        <title>Non-contiguous finished genome sequence and contextual data of the filamentous soil bacterium Ktedonobacter racemifer type strain (SOSP1-21).</title>
        <authorList>
            <person name="Chang Y.J."/>
            <person name="Land M."/>
            <person name="Hauser L."/>
            <person name="Chertkov O."/>
            <person name="Del Rio T.G."/>
            <person name="Nolan M."/>
            <person name="Copeland A."/>
            <person name="Tice H."/>
            <person name="Cheng J.F."/>
            <person name="Lucas S."/>
            <person name="Han C."/>
            <person name="Goodwin L."/>
            <person name="Pitluck S."/>
            <person name="Ivanova N."/>
            <person name="Ovchinikova G."/>
            <person name="Pati A."/>
            <person name="Chen A."/>
            <person name="Palaniappan K."/>
            <person name="Mavromatis K."/>
            <person name="Liolios K."/>
            <person name="Brettin T."/>
            <person name="Fiebig A."/>
            <person name="Rohde M."/>
            <person name="Abt B."/>
            <person name="Goker M."/>
            <person name="Detter J.C."/>
            <person name="Woyke T."/>
            <person name="Bristow J."/>
            <person name="Eisen J.A."/>
            <person name="Markowitz V."/>
            <person name="Hugenholtz P."/>
            <person name="Kyrpides N.C."/>
            <person name="Klenk H.P."/>
            <person name="Lapidus A."/>
        </authorList>
    </citation>
    <scope>NUCLEOTIDE SEQUENCE [LARGE SCALE GENOMIC DNA]</scope>
    <source>
        <strain evidence="2">DSM 44963</strain>
    </source>
</reference>
<accession>D6U4G5</accession>
<name>D6U4G5_KTERA</name>
<keyword evidence="2" id="KW-1185">Reference proteome</keyword>
<evidence type="ECO:0000313" key="1">
    <source>
        <dbReference type="EMBL" id="EFH81395.1"/>
    </source>
</evidence>
<proteinExistence type="predicted"/>